<evidence type="ECO:0000313" key="1">
    <source>
        <dbReference type="EMBL" id="GEO18105.1"/>
    </source>
</evidence>
<reference evidence="1 2" key="1">
    <citation type="submission" date="2019-07" db="EMBL/GenBank/DDBJ databases">
        <title>Whole genome shotgun sequence of Microvirga aerophila NBRC 106136.</title>
        <authorList>
            <person name="Hosoyama A."/>
            <person name="Uohara A."/>
            <person name="Ohji S."/>
            <person name="Ichikawa N."/>
        </authorList>
    </citation>
    <scope>NUCLEOTIDE SEQUENCE [LARGE SCALE GENOMIC DNA]</scope>
    <source>
        <strain evidence="1 2">NBRC 106136</strain>
    </source>
</reference>
<evidence type="ECO:0000313" key="2">
    <source>
        <dbReference type="Proteomes" id="UP000321085"/>
    </source>
</evidence>
<keyword evidence="2" id="KW-1185">Reference proteome</keyword>
<gene>
    <name evidence="1" type="ORF">MAE02_58010</name>
</gene>
<accession>A0A512C1L4</accession>
<proteinExistence type="predicted"/>
<comment type="caution">
    <text evidence="1">The sequence shown here is derived from an EMBL/GenBank/DDBJ whole genome shotgun (WGS) entry which is preliminary data.</text>
</comment>
<dbReference type="AlphaFoldDB" id="A0A512C1L4"/>
<dbReference type="EMBL" id="BJYU01000152">
    <property type="protein sequence ID" value="GEO18105.1"/>
    <property type="molecule type" value="Genomic_DNA"/>
</dbReference>
<name>A0A512C1L4_9HYPH</name>
<sequence length="181" mass="18973">MCADGISIMRALLTVGIASLIVSPGALADGLPLAGSLWHCTRASDRSQFVITFYPGGGVSGGEMQDGEVSPYVFDASGVKAGEWPGRWDQTGLRFTWSFPDQHMEIRGTISSPGRPKAKLSGSEVASDVRSAISCTGVAKLPKIGEGLVIPKDGHFMDLASEDGELKVPAGISLQVPDNAR</sequence>
<protein>
    <submittedName>
        <fullName evidence="1">Uncharacterized protein</fullName>
    </submittedName>
</protein>
<dbReference type="Proteomes" id="UP000321085">
    <property type="component" value="Unassembled WGS sequence"/>
</dbReference>
<organism evidence="1 2">
    <name type="scientific">Microvirga aerophila</name>
    <dbReference type="NCBI Taxonomy" id="670291"/>
    <lineage>
        <taxon>Bacteria</taxon>
        <taxon>Pseudomonadati</taxon>
        <taxon>Pseudomonadota</taxon>
        <taxon>Alphaproteobacteria</taxon>
        <taxon>Hyphomicrobiales</taxon>
        <taxon>Methylobacteriaceae</taxon>
        <taxon>Microvirga</taxon>
    </lineage>
</organism>